<evidence type="ECO:0000256" key="2">
    <source>
        <dbReference type="ARBA" id="ARBA00023015"/>
    </source>
</evidence>
<dbReference type="InterPro" id="IPR014071">
    <property type="entry name" value="Cu_transp_CopY/TcrY"/>
</dbReference>
<dbReference type="InterPro" id="IPR005650">
    <property type="entry name" value="BlaI_family"/>
</dbReference>
<name>M5ABY4_LEVBR</name>
<accession>M5ABY4</accession>
<evidence type="ECO:0000256" key="1">
    <source>
        <dbReference type="ARBA" id="ARBA00011046"/>
    </source>
</evidence>
<dbReference type="HOGENOM" id="CLU_119090_2_1_9"/>
<proteinExistence type="inferred from homology"/>
<organism evidence="5 6">
    <name type="scientific">Levilactobacillus brevis KB290</name>
    <dbReference type="NCBI Taxonomy" id="1001583"/>
    <lineage>
        <taxon>Bacteria</taxon>
        <taxon>Bacillati</taxon>
        <taxon>Bacillota</taxon>
        <taxon>Bacilli</taxon>
        <taxon>Lactobacillales</taxon>
        <taxon>Lactobacillaceae</taxon>
        <taxon>Levilactobacillus</taxon>
    </lineage>
</organism>
<dbReference type="SUPFAM" id="SSF46785">
    <property type="entry name" value="Winged helix' DNA-binding domain"/>
    <property type="match status" value="1"/>
</dbReference>
<dbReference type="PATRIC" id="fig|1001583.3.peg.269"/>
<dbReference type="Gene3D" id="1.10.10.10">
    <property type="entry name" value="Winged helix-like DNA-binding domain superfamily/Winged helix DNA-binding domain"/>
    <property type="match status" value="1"/>
</dbReference>
<keyword evidence="4" id="KW-0804">Transcription</keyword>
<dbReference type="EMBL" id="AP012167">
    <property type="protein sequence ID" value="BAN05910.1"/>
    <property type="molecule type" value="Genomic_DNA"/>
</dbReference>
<dbReference type="AlphaFoldDB" id="M5ABY4"/>
<sequence>MTHHDYRCRLKSVIKDYICSLRGESLMSNTTLTVSISDAEWRVMRIVWTLNQADSHTIIELLERQHDWKAPTIKTLIGRLVKKGALATTKQGRQYIYTPLIDEQTAMDTALQTELDQMCAMHRGKALTHVLEQTELSQTDIQQLIGTLTQKLPQAPQMVDCDCLPADCEGSCES</sequence>
<dbReference type="Proteomes" id="UP000012042">
    <property type="component" value="Chromosome"/>
</dbReference>
<dbReference type="Pfam" id="PF03965">
    <property type="entry name" value="Penicillinase_R"/>
    <property type="match status" value="1"/>
</dbReference>
<dbReference type="InterPro" id="IPR036388">
    <property type="entry name" value="WH-like_DNA-bd_sf"/>
</dbReference>
<gene>
    <name evidence="5" type="ORF">LVISKB_0275</name>
</gene>
<dbReference type="GO" id="GO:0045892">
    <property type="term" value="P:negative regulation of DNA-templated transcription"/>
    <property type="evidence" value="ECO:0007669"/>
    <property type="project" value="InterPro"/>
</dbReference>
<keyword evidence="3" id="KW-0238">DNA-binding</keyword>
<protein>
    <submittedName>
        <fullName evidence="5">Uncharacterized 16.5 kDa protein in ptsI 3'region</fullName>
    </submittedName>
</protein>
<reference evidence="5 6" key="1">
    <citation type="journal article" date="2013" name="PLoS ONE">
        <title>Genomic Analysis by Deep Sequencing of the Probiotic Lactobacillus brevis KB290 Harboring Nine Plasmids Reveals Genomic Stability.</title>
        <authorList>
            <person name="Fukao M."/>
            <person name="Oshima K."/>
            <person name="Morita H."/>
            <person name="Toh H."/>
            <person name="Suda W."/>
            <person name="Kim S.W."/>
            <person name="Suzuki S."/>
            <person name="Yakabe T."/>
            <person name="Hattori M."/>
            <person name="Yajima N."/>
        </authorList>
    </citation>
    <scope>NUCLEOTIDE SEQUENCE [LARGE SCALE GENOMIC DNA]</scope>
    <source>
        <strain evidence="5 6">KB290</strain>
    </source>
</reference>
<evidence type="ECO:0000313" key="6">
    <source>
        <dbReference type="Proteomes" id="UP000012042"/>
    </source>
</evidence>
<evidence type="ECO:0000256" key="3">
    <source>
        <dbReference type="ARBA" id="ARBA00023125"/>
    </source>
</evidence>
<evidence type="ECO:0000256" key="4">
    <source>
        <dbReference type="ARBA" id="ARBA00023163"/>
    </source>
</evidence>
<dbReference type="InterPro" id="IPR036390">
    <property type="entry name" value="WH_DNA-bd_sf"/>
</dbReference>
<dbReference type="NCBIfam" id="TIGR02698">
    <property type="entry name" value="CopY_TcrY"/>
    <property type="match status" value="1"/>
</dbReference>
<keyword evidence="2" id="KW-0805">Transcription regulation</keyword>
<evidence type="ECO:0000313" key="5">
    <source>
        <dbReference type="EMBL" id="BAN05910.1"/>
    </source>
</evidence>
<comment type="similarity">
    <text evidence="1">Belongs to the BlaI transcriptional regulatory family.</text>
</comment>
<dbReference type="GO" id="GO:0003677">
    <property type="term" value="F:DNA binding"/>
    <property type="evidence" value="ECO:0007669"/>
    <property type="project" value="UniProtKB-KW"/>
</dbReference>
<dbReference type="KEGG" id="lbk:LVISKB_0275"/>